<keyword evidence="1 3" id="KW-0963">Cytoplasm</keyword>
<dbReference type="Proteomes" id="UP000007431">
    <property type="component" value="Unassembled WGS sequence"/>
</dbReference>
<dbReference type="OMA" id="QFVEYYY"/>
<dbReference type="Gene3D" id="3.10.450.50">
    <property type="match status" value="1"/>
</dbReference>
<organism evidence="6">
    <name type="scientific">Schizophyllum commune (strain H4-8 / FGSC 9210)</name>
    <name type="common">Split gill fungus</name>
    <dbReference type="NCBI Taxonomy" id="578458"/>
    <lineage>
        <taxon>Eukaryota</taxon>
        <taxon>Fungi</taxon>
        <taxon>Dikarya</taxon>
        <taxon>Basidiomycota</taxon>
        <taxon>Agaricomycotina</taxon>
        <taxon>Agaricomycetes</taxon>
        <taxon>Agaricomycetidae</taxon>
        <taxon>Agaricales</taxon>
        <taxon>Schizophyllaceae</taxon>
        <taxon>Schizophyllum</taxon>
    </lineage>
</organism>
<dbReference type="InParanoid" id="D8PTH6"/>
<dbReference type="InterPro" id="IPR032710">
    <property type="entry name" value="NTF2-like_dom_sf"/>
</dbReference>
<dbReference type="InterPro" id="IPR018222">
    <property type="entry name" value="Nuclear_transport_factor_2_euk"/>
</dbReference>
<dbReference type="GO" id="GO:0051028">
    <property type="term" value="P:mRNA transport"/>
    <property type="evidence" value="ECO:0007669"/>
    <property type="project" value="UniProtKB-UniRule"/>
</dbReference>
<comment type="function">
    <text evidence="3">Has a role in nuclear-cytoplasmic transport of proteins and mRNAs.</text>
</comment>
<dbReference type="GO" id="GO:0005737">
    <property type="term" value="C:cytoplasm"/>
    <property type="evidence" value="ECO:0007669"/>
    <property type="project" value="UniProtKB-SubCell"/>
</dbReference>
<evidence type="ECO:0000256" key="2">
    <source>
        <dbReference type="ARBA" id="ARBA00026247"/>
    </source>
</evidence>
<keyword evidence="3" id="KW-0653">Protein transport</keyword>
<keyword evidence="3" id="KW-0539">Nucleus</keyword>
<keyword evidence="3" id="KW-0813">Transport</keyword>
<evidence type="ECO:0000256" key="1">
    <source>
        <dbReference type="ARBA" id="ARBA00022490"/>
    </source>
</evidence>
<dbReference type="InterPro" id="IPR045875">
    <property type="entry name" value="NTF2"/>
</dbReference>
<protein>
    <recommendedName>
        <fullName evidence="2 3">Nuclear transport factor 2</fullName>
        <shortName evidence="3">NTF-2</shortName>
    </recommendedName>
</protein>
<dbReference type="KEGG" id="scm:SCHCO_02694639"/>
<comment type="subcellular location">
    <subcellularLocation>
        <location evidence="3">Cytoplasm</location>
    </subcellularLocation>
    <subcellularLocation>
        <location evidence="3">Nucleus</location>
    </subcellularLocation>
</comment>
<reference evidence="5 6" key="1">
    <citation type="journal article" date="2010" name="Nat. Biotechnol.">
        <title>Genome sequence of the model mushroom Schizophyllum commune.</title>
        <authorList>
            <person name="Ohm R.A."/>
            <person name="de Jong J.F."/>
            <person name="Lugones L.G."/>
            <person name="Aerts A."/>
            <person name="Kothe E."/>
            <person name="Stajich J.E."/>
            <person name="de Vries R.P."/>
            <person name="Record E."/>
            <person name="Levasseur A."/>
            <person name="Baker S.E."/>
            <person name="Bartholomew K.A."/>
            <person name="Coutinho P.M."/>
            <person name="Erdmann S."/>
            <person name="Fowler T.J."/>
            <person name="Gathman A.C."/>
            <person name="Lombard V."/>
            <person name="Henrissat B."/>
            <person name="Knabe N."/>
            <person name="Kuees U."/>
            <person name="Lilly W.W."/>
            <person name="Lindquist E."/>
            <person name="Lucas S."/>
            <person name="Magnuson J.K."/>
            <person name="Piumi F."/>
            <person name="Raudaskoski M."/>
            <person name="Salamov A."/>
            <person name="Schmutz J."/>
            <person name="Schwarze F.W.M.R."/>
            <person name="vanKuyk P.A."/>
            <person name="Horton J.S."/>
            <person name="Grigoriev I.V."/>
            <person name="Woesten H.A.B."/>
        </authorList>
    </citation>
    <scope>NUCLEOTIDE SEQUENCE [LARGE SCALE GENOMIC DNA]</scope>
    <source>
        <strain evidence="6">H4-8 / FGSC 9210</strain>
    </source>
</reference>
<accession>D8PTH6</accession>
<dbReference type="OrthoDB" id="6507044at2759"/>
<dbReference type="FunFam" id="3.10.450.50:FF:000005">
    <property type="entry name" value="Nuclear transport factor 2"/>
    <property type="match status" value="1"/>
</dbReference>
<dbReference type="GO" id="GO:0005635">
    <property type="term" value="C:nuclear envelope"/>
    <property type="evidence" value="ECO:0007669"/>
    <property type="project" value="UniProtKB-ARBA"/>
</dbReference>
<dbReference type="CDD" id="cd00780">
    <property type="entry name" value="NTF2"/>
    <property type="match status" value="1"/>
</dbReference>
<dbReference type="VEuPathDB" id="FungiDB:SCHCODRAFT_02694639"/>
<evidence type="ECO:0000313" key="5">
    <source>
        <dbReference type="EMBL" id="EFJ01320.1"/>
    </source>
</evidence>
<sequence length="124" mass="13736">MADVNAVGQQFVQFYYQTFDTDRAALQSLYRDSSMLTFEGAPIQGAAAIAAKLTSLPFSRVQHKITTLDAQPSSPTVQSILVNVTGMLIVDDSQNPLQFSQVFQLLPEAGTYYVFNDIFRLNYG</sequence>
<dbReference type="STRING" id="578458.D8PTH6"/>
<dbReference type="HOGENOM" id="CLU_131642_0_0_1"/>
<dbReference type="AlphaFoldDB" id="D8PTH6"/>
<gene>
    <name evidence="5" type="ORF">SCHCODRAFT_14583</name>
</gene>
<evidence type="ECO:0000313" key="6">
    <source>
        <dbReference type="Proteomes" id="UP000007431"/>
    </source>
</evidence>
<dbReference type="PANTHER" id="PTHR12612">
    <property type="entry name" value="NUCLEAR TRANSPORT FACTOR 2"/>
    <property type="match status" value="1"/>
</dbReference>
<evidence type="ECO:0000256" key="3">
    <source>
        <dbReference type="RuleBase" id="RU369002"/>
    </source>
</evidence>
<dbReference type="GO" id="GO:0006606">
    <property type="term" value="P:protein import into nucleus"/>
    <property type="evidence" value="ECO:0007669"/>
    <property type="project" value="UniProtKB-ARBA"/>
</dbReference>
<dbReference type="eggNOG" id="KOG2104">
    <property type="taxonomic scope" value="Eukaryota"/>
</dbReference>
<dbReference type="GeneID" id="9594751"/>
<dbReference type="Pfam" id="PF02136">
    <property type="entry name" value="NTF2"/>
    <property type="match status" value="1"/>
</dbReference>
<proteinExistence type="predicted"/>
<keyword evidence="6" id="KW-1185">Reference proteome</keyword>
<dbReference type="InterPro" id="IPR002075">
    <property type="entry name" value="NTF2_dom"/>
</dbReference>
<dbReference type="SUPFAM" id="SSF54427">
    <property type="entry name" value="NTF2-like"/>
    <property type="match status" value="1"/>
</dbReference>
<evidence type="ECO:0000259" key="4">
    <source>
        <dbReference type="PROSITE" id="PS50177"/>
    </source>
</evidence>
<dbReference type="PROSITE" id="PS50177">
    <property type="entry name" value="NTF2_DOMAIN"/>
    <property type="match status" value="1"/>
</dbReference>
<name>D8PTH6_SCHCM</name>
<dbReference type="RefSeq" id="XP_003036222.1">
    <property type="nucleotide sequence ID" value="XM_003036176.1"/>
</dbReference>
<dbReference type="FunCoup" id="D8PTH6">
    <property type="interactions" value="675"/>
</dbReference>
<feature type="domain" description="NTF2" evidence="4">
    <location>
        <begin position="7"/>
        <end position="121"/>
    </location>
</feature>
<dbReference type="EMBL" id="GL377303">
    <property type="protein sequence ID" value="EFJ01320.1"/>
    <property type="molecule type" value="Genomic_DNA"/>
</dbReference>